<evidence type="ECO:0000256" key="8">
    <source>
        <dbReference type="SAM" id="Phobius"/>
    </source>
</evidence>
<name>A0A4R2RHN5_9RHOB</name>
<dbReference type="EMBL" id="SLXU01000003">
    <property type="protein sequence ID" value="TCP61959.1"/>
    <property type="molecule type" value="Genomic_DNA"/>
</dbReference>
<dbReference type="Pfam" id="PF02472">
    <property type="entry name" value="ExbD"/>
    <property type="match status" value="1"/>
</dbReference>
<evidence type="ECO:0000256" key="6">
    <source>
        <dbReference type="ARBA" id="ARBA00023136"/>
    </source>
</evidence>
<keyword evidence="7" id="KW-0813">Transport</keyword>
<evidence type="ECO:0000313" key="10">
    <source>
        <dbReference type="Proteomes" id="UP000295050"/>
    </source>
</evidence>
<protein>
    <submittedName>
        <fullName evidence="9">Outer membrane transport energization protein ExbD</fullName>
    </submittedName>
</protein>
<sequence>MLNFGTETSARRGEAIVPMINVVFLLLIFFLMTARLTPPEPFLTTPPRAGGGTSVAGATLYLSAEGVLAYGAERGEAVHAALSANGTGAVLLRADAGASAAHLAKVVARLTAQGHGPVRLVTVPR</sequence>
<keyword evidence="7" id="KW-0653">Protein transport</keyword>
<gene>
    <name evidence="9" type="ORF">EV663_103146</name>
</gene>
<dbReference type="InterPro" id="IPR003400">
    <property type="entry name" value="ExbD"/>
</dbReference>
<evidence type="ECO:0000313" key="9">
    <source>
        <dbReference type="EMBL" id="TCP61959.1"/>
    </source>
</evidence>
<evidence type="ECO:0000256" key="2">
    <source>
        <dbReference type="ARBA" id="ARBA00005811"/>
    </source>
</evidence>
<keyword evidence="5 8" id="KW-1133">Transmembrane helix</keyword>
<comment type="subcellular location">
    <subcellularLocation>
        <location evidence="1">Cell membrane</location>
        <topology evidence="1">Single-pass membrane protein</topology>
    </subcellularLocation>
    <subcellularLocation>
        <location evidence="7">Cell membrane</location>
        <topology evidence="7">Single-pass type II membrane protein</topology>
    </subcellularLocation>
</comment>
<evidence type="ECO:0000256" key="4">
    <source>
        <dbReference type="ARBA" id="ARBA00022692"/>
    </source>
</evidence>
<dbReference type="AlphaFoldDB" id="A0A4R2RHN5"/>
<dbReference type="GO" id="GO:0022857">
    <property type="term" value="F:transmembrane transporter activity"/>
    <property type="evidence" value="ECO:0007669"/>
    <property type="project" value="InterPro"/>
</dbReference>
<comment type="similarity">
    <text evidence="2 7">Belongs to the ExbD/TolR family.</text>
</comment>
<dbReference type="Proteomes" id="UP000295050">
    <property type="component" value="Unassembled WGS sequence"/>
</dbReference>
<comment type="caution">
    <text evidence="9">The sequence shown here is derived from an EMBL/GenBank/DDBJ whole genome shotgun (WGS) entry which is preliminary data.</text>
</comment>
<dbReference type="GO" id="GO:0005886">
    <property type="term" value="C:plasma membrane"/>
    <property type="evidence" value="ECO:0007669"/>
    <property type="project" value="UniProtKB-SubCell"/>
</dbReference>
<keyword evidence="6 8" id="KW-0472">Membrane</keyword>
<keyword evidence="4 7" id="KW-0812">Transmembrane</keyword>
<organism evidence="9 10">
    <name type="scientific">Rhodovulum bhavnagarense</name>
    <dbReference type="NCBI Taxonomy" id="992286"/>
    <lineage>
        <taxon>Bacteria</taxon>
        <taxon>Pseudomonadati</taxon>
        <taxon>Pseudomonadota</taxon>
        <taxon>Alphaproteobacteria</taxon>
        <taxon>Rhodobacterales</taxon>
        <taxon>Paracoccaceae</taxon>
        <taxon>Rhodovulum</taxon>
    </lineage>
</organism>
<dbReference type="RefSeq" id="WP_132950826.1">
    <property type="nucleotide sequence ID" value="NZ_SLXU01000003.1"/>
</dbReference>
<dbReference type="OrthoDB" id="8479787at2"/>
<feature type="transmembrane region" description="Helical" evidence="8">
    <location>
        <begin position="15"/>
        <end position="34"/>
    </location>
</feature>
<accession>A0A4R2RHN5</accession>
<evidence type="ECO:0000256" key="3">
    <source>
        <dbReference type="ARBA" id="ARBA00022475"/>
    </source>
</evidence>
<evidence type="ECO:0000256" key="1">
    <source>
        <dbReference type="ARBA" id="ARBA00004162"/>
    </source>
</evidence>
<evidence type="ECO:0000256" key="5">
    <source>
        <dbReference type="ARBA" id="ARBA00022989"/>
    </source>
</evidence>
<keyword evidence="10" id="KW-1185">Reference proteome</keyword>
<proteinExistence type="inferred from homology"/>
<reference evidence="9 10" key="1">
    <citation type="submission" date="2019-03" db="EMBL/GenBank/DDBJ databases">
        <title>Genomic Encyclopedia of Type Strains, Phase IV (KMG-IV): sequencing the most valuable type-strain genomes for metagenomic binning, comparative biology and taxonomic classification.</title>
        <authorList>
            <person name="Goeker M."/>
        </authorList>
    </citation>
    <scope>NUCLEOTIDE SEQUENCE [LARGE SCALE GENOMIC DNA]</scope>
    <source>
        <strain evidence="9 10">DSM 24766</strain>
    </source>
</reference>
<evidence type="ECO:0000256" key="7">
    <source>
        <dbReference type="RuleBase" id="RU003879"/>
    </source>
</evidence>
<dbReference type="GO" id="GO:0015031">
    <property type="term" value="P:protein transport"/>
    <property type="evidence" value="ECO:0007669"/>
    <property type="project" value="UniProtKB-KW"/>
</dbReference>
<keyword evidence="3" id="KW-1003">Cell membrane</keyword>